<dbReference type="GO" id="GO:0004476">
    <property type="term" value="F:mannose-6-phosphate isomerase activity"/>
    <property type="evidence" value="ECO:0007669"/>
    <property type="project" value="UniProtKB-UniRule"/>
</dbReference>
<evidence type="ECO:0000313" key="13">
    <source>
        <dbReference type="Proteomes" id="UP000501451"/>
    </source>
</evidence>
<dbReference type="RefSeq" id="WP_166161847.1">
    <property type="nucleotide sequence ID" value="NZ_CP049740.1"/>
</dbReference>
<protein>
    <recommendedName>
        <fullName evidence="3 7">Mannose-6-phosphate isomerase</fullName>
        <ecNumber evidence="3 7">5.3.1.8</ecNumber>
    </recommendedName>
</protein>
<reference evidence="12 13" key="1">
    <citation type="journal article" date="2017" name="Int. J. Syst. Evol. Microbiol.">
        <title>Jeotgalibaca porci sp. nov. and Jeotgalibaca arthritidis sp. nov., isolated from pigs, and emended description of the genus Jeotgalibaca.</title>
        <authorList>
            <person name="Zamora L."/>
            <person name="Perez-Sancho M."/>
            <person name="Dominguez L."/>
            <person name="Fernandez-Garayzabal J.F."/>
            <person name="Vela A.I."/>
        </authorList>
    </citation>
    <scope>NUCLEOTIDE SEQUENCE [LARGE SCALE GENOMIC DNA]</scope>
    <source>
        <strain evidence="12 13">CECT 9157</strain>
    </source>
</reference>
<evidence type="ECO:0000256" key="2">
    <source>
        <dbReference type="ARBA" id="ARBA00010772"/>
    </source>
</evidence>
<feature type="domain" description="Phosphomannose isomerase type I catalytic" evidence="10">
    <location>
        <begin position="6"/>
        <end position="104"/>
    </location>
</feature>
<evidence type="ECO:0000256" key="4">
    <source>
        <dbReference type="ARBA" id="ARBA00022723"/>
    </source>
</evidence>
<dbReference type="InterPro" id="IPR049071">
    <property type="entry name" value="MPI_cupin_dom"/>
</dbReference>
<evidence type="ECO:0000259" key="11">
    <source>
        <dbReference type="Pfam" id="PF21621"/>
    </source>
</evidence>
<dbReference type="InterPro" id="IPR001250">
    <property type="entry name" value="Man6P_Isoase-1"/>
</dbReference>
<comment type="cofactor">
    <cofactor evidence="8">
        <name>Zn(2+)</name>
        <dbReference type="ChEBI" id="CHEBI:29105"/>
    </cofactor>
    <text evidence="8">Binds 1 zinc ion per subunit.</text>
</comment>
<evidence type="ECO:0000256" key="8">
    <source>
        <dbReference type="PIRSR" id="PIRSR036894-1"/>
    </source>
</evidence>
<keyword evidence="6 7" id="KW-0413">Isomerase</keyword>
<dbReference type="KEGG" id="jar:G7057_05315"/>
<dbReference type="GO" id="GO:0005975">
    <property type="term" value="P:carbohydrate metabolic process"/>
    <property type="evidence" value="ECO:0007669"/>
    <property type="project" value="UniProtKB-UniRule"/>
</dbReference>
<organism evidence="12 13">
    <name type="scientific">Jeotgalibaca arthritidis</name>
    <dbReference type="NCBI Taxonomy" id="1868794"/>
    <lineage>
        <taxon>Bacteria</taxon>
        <taxon>Bacillati</taxon>
        <taxon>Bacillota</taxon>
        <taxon>Bacilli</taxon>
        <taxon>Lactobacillales</taxon>
        <taxon>Carnobacteriaceae</taxon>
        <taxon>Jeotgalibaca</taxon>
    </lineage>
</organism>
<proteinExistence type="inferred from homology"/>
<dbReference type="AlphaFoldDB" id="A0A6G7K9I2"/>
<dbReference type="Pfam" id="PF20511">
    <property type="entry name" value="PMI_typeI_cat"/>
    <property type="match status" value="1"/>
</dbReference>
<dbReference type="CDD" id="cd07010">
    <property type="entry name" value="cupin_PMI_type_I_N_bac"/>
    <property type="match status" value="1"/>
</dbReference>
<dbReference type="PANTHER" id="PTHR42742:SF3">
    <property type="entry name" value="FRUCTOKINASE"/>
    <property type="match status" value="1"/>
</dbReference>
<name>A0A6G7K9I2_9LACT</name>
<keyword evidence="13" id="KW-1185">Reference proteome</keyword>
<evidence type="ECO:0000256" key="3">
    <source>
        <dbReference type="ARBA" id="ARBA00011956"/>
    </source>
</evidence>
<feature type="binding site" evidence="8">
    <location>
        <position position="97"/>
    </location>
    <ligand>
        <name>Zn(2+)</name>
        <dbReference type="ChEBI" id="CHEBI:29105"/>
    </ligand>
</feature>
<dbReference type="Proteomes" id="UP000501451">
    <property type="component" value="Chromosome"/>
</dbReference>
<comment type="catalytic activity">
    <reaction evidence="1 7">
        <text>D-mannose 6-phosphate = D-fructose 6-phosphate</text>
        <dbReference type="Rhea" id="RHEA:12356"/>
        <dbReference type="ChEBI" id="CHEBI:58735"/>
        <dbReference type="ChEBI" id="CHEBI:61527"/>
        <dbReference type="EC" id="5.3.1.8"/>
    </reaction>
</comment>
<dbReference type="InterPro" id="IPR014710">
    <property type="entry name" value="RmlC-like_jellyroll"/>
</dbReference>
<dbReference type="InterPro" id="IPR046457">
    <property type="entry name" value="PMI_typeI_cat"/>
</dbReference>
<feature type="binding site" evidence="8">
    <location>
        <position position="114"/>
    </location>
    <ligand>
        <name>Zn(2+)</name>
        <dbReference type="ChEBI" id="CHEBI:29105"/>
    </ligand>
</feature>
<feature type="binding site" evidence="8">
    <location>
        <position position="171"/>
    </location>
    <ligand>
        <name>Zn(2+)</name>
        <dbReference type="ChEBI" id="CHEBI:29105"/>
    </ligand>
</feature>
<evidence type="ECO:0000313" key="12">
    <source>
        <dbReference type="EMBL" id="QII81924.1"/>
    </source>
</evidence>
<evidence type="ECO:0000256" key="5">
    <source>
        <dbReference type="ARBA" id="ARBA00022833"/>
    </source>
</evidence>
<feature type="active site" evidence="9">
    <location>
        <position position="191"/>
    </location>
</feature>
<evidence type="ECO:0000256" key="9">
    <source>
        <dbReference type="PIRSR" id="PIRSR036894-2"/>
    </source>
</evidence>
<evidence type="ECO:0000256" key="1">
    <source>
        <dbReference type="ARBA" id="ARBA00000757"/>
    </source>
</evidence>
<evidence type="ECO:0000256" key="6">
    <source>
        <dbReference type="ARBA" id="ARBA00023235"/>
    </source>
</evidence>
<dbReference type="NCBIfam" id="TIGR00218">
    <property type="entry name" value="manA"/>
    <property type="match status" value="1"/>
</dbReference>
<dbReference type="InterPro" id="IPR011051">
    <property type="entry name" value="RmlC_Cupin_sf"/>
</dbReference>
<sequence length="319" mass="35584">MQEPLFMNPKLQEKIWGGTKLRDIYGYEIPSEHTGECWAISAHLDGVGTISSGSHAGVPLNELYESHPELFGNPSSPVFPLLTKIIDATEDLSVQVHPDDEYGLKHENDLGKTECWYIIDADEGSEIVYGHSAQTKEAFAEMIEAGQWDDLLTRVKVKKGDFFFVPSGTIHAIGAGIMILETQQSSNTTYRVYDYDRLDDNGNGRELHIQQSIDVSMIPHQNPDLFIQTKKLDDNEIVTLIESDYFSVYKWNIQSSIHFDKHAPYTLVSVIEGNGQVIVNDISYPLAKGDHFILPATVTSWDISGNLEVIASNPGPKNS</sequence>
<keyword evidence="4 7" id="KW-0479">Metal-binding</keyword>
<feature type="domain" description="Mannose-6-phosphate isomerase cupin" evidence="11">
    <location>
        <begin position="237"/>
        <end position="313"/>
    </location>
</feature>
<dbReference type="SUPFAM" id="SSF51182">
    <property type="entry name" value="RmlC-like cupins"/>
    <property type="match status" value="1"/>
</dbReference>
<keyword evidence="5 7" id="KW-0862">Zinc</keyword>
<evidence type="ECO:0000256" key="7">
    <source>
        <dbReference type="PIRNR" id="PIRNR036894"/>
    </source>
</evidence>
<dbReference type="Pfam" id="PF21621">
    <property type="entry name" value="MPI_cupin_dom"/>
    <property type="match status" value="1"/>
</dbReference>
<dbReference type="InterPro" id="IPR014628">
    <property type="entry name" value="Man6P_isomerase_Firm_short"/>
</dbReference>
<dbReference type="GO" id="GO:0008270">
    <property type="term" value="F:zinc ion binding"/>
    <property type="evidence" value="ECO:0007669"/>
    <property type="project" value="UniProtKB-UniRule"/>
</dbReference>
<gene>
    <name evidence="12" type="primary">manA</name>
    <name evidence="12" type="ORF">G7057_05315</name>
</gene>
<evidence type="ECO:0000259" key="10">
    <source>
        <dbReference type="Pfam" id="PF20511"/>
    </source>
</evidence>
<dbReference type="PANTHER" id="PTHR42742">
    <property type="entry name" value="TRANSCRIPTIONAL REPRESSOR MPRA"/>
    <property type="match status" value="1"/>
</dbReference>
<dbReference type="EC" id="5.3.1.8" evidence="3 7"/>
<dbReference type="PIRSF" id="PIRSF036894">
    <property type="entry name" value="PMI_Firm_short"/>
    <property type="match status" value="1"/>
</dbReference>
<dbReference type="InterPro" id="IPR051804">
    <property type="entry name" value="Carb_Metab_Reg_Kinase/Isom"/>
</dbReference>
<dbReference type="EMBL" id="CP049740">
    <property type="protein sequence ID" value="QII81924.1"/>
    <property type="molecule type" value="Genomic_DNA"/>
</dbReference>
<comment type="similarity">
    <text evidence="2 7">Belongs to the mannose-6-phosphate isomerase type 1 family.</text>
</comment>
<dbReference type="Gene3D" id="2.60.120.10">
    <property type="entry name" value="Jelly Rolls"/>
    <property type="match status" value="2"/>
</dbReference>
<accession>A0A6G7K9I2</accession>